<organism evidence="3 4">
    <name type="scientific">Flaviaesturariibacter flavus</name>
    <dbReference type="NCBI Taxonomy" id="2502780"/>
    <lineage>
        <taxon>Bacteria</taxon>
        <taxon>Pseudomonadati</taxon>
        <taxon>Bacteroidota</taxon>
        <taxon>Chitinophagia</taxon>
        <taxon>Chitinophagales</taxon>
        <taxon>Chitinophagaceae</taxon>
        <taxon>Flaviaestuariibacter</taxon>
    </lineage>
</organism>
<feature type="compositionally biased region" description="Basic and acidic residues" evidence="1">
    <location>
        <begin position="19"/>
        <end position="38"/>
    </location>
</feature>
<name>A0A4R1BKS1_9BACT</name>
<feature type="signal peptide" evidence="2">
    <location>
        <begin position="1"/>
        <end position="18"/>
    </location>
</feature>
<evidence type="ECO:0000313" key="4">
    <source>
        <dbReference type="Proteomes" id="UP000295334"/>
    </source>
</evidence>
<dbReference type="AlphaFoldDB" id="A0A4R1BKS1"/>
<dbReference type="Proteomes" id="UP000295334">
    <property type="component" value="Unassembled WGS sequence"/>
</dbReference>
<keyword evidence="4" id="KW-1185">Reference proteome</keyword>
<protein>
    <recommendedName>
        <fullName evidence="5">TonB-dependent receptor</fullName>
    </recommendedName>
</protein>
<comment type="caution">
    <text evidence="3">The sequence shown here is derived from an EMBL/GenBank/DDBJ whole genome shotgun (WGS) entry which is preliminary data.</text>
</comment>
<dbReference type="OrthoDB" id="5490906at2"/>
<feature type="region of interest" description="Disordered" evidence="1">
    <location>
        <begin position="17"/>
        <end position="104"/>
    </location>
</feature>
<reference evidence="3 4" key="1">
    <citation type="submission" date="2019-03" db="EMBL/GenBank/DDBJ databases">
        <authorList>
            <person name="Kim M.K.M."/>
        </authorList>
    </citation>
    <scope>NUCLEOTIDE SEQUENCE [LARGE SCALE GENOMIC DNA]</scope>
    <source>
        <strain evidence="3 4">17J68-12</strain>
    </source>
</reference>
<dbReference type="EMBL" id="SJZI01000008">
    <property type="protein sequence ID" value="TCJ17897.1"/>
    <property type="molecule type" value="Genomic_DNA"/>
</dbReference>
<feature type="compositionally biased region" description="Basic and acidic residues" evidence="1">
    <location>
        <begin position="80"/>
        <end position="89"/>
    </location>
</feature>
<accession>A0A4R1BKS1</accession>
<evidence type="ECO:0000256" key="2">
    <source>
        <dbReference type="SAM" id="SignalP"/>
    </source>
</evidence>
<sequence length="502" mass="56297">MRKYLALVLLLAAVNASAQHDHNHDHALPKKETPRRDTVPGAAIDSSGIKPTLQPNAPPPPGHDGHDHDHGTTAPASGTHMHDDHEAHAGHNMPMTHAFSRNLPMNRNGSGTSWLPDNAPMFGYMFHGGKWMYMFHGNLFLRYNEQDLTGQGQRGAAKWDAPNMWMFMGQRNVGSNGLFHFSTMLSLDPLTVGESGYPLLFQTGESYRGEPLVDRQHPHDLFSELSVSYAHRFSAKSDAFVYLGYPGEPALGPVAYVHRPSAFYNPDAPLSHHWTDATHITFGVATLGYRYGNWKLEGSSFTGREPDEHRYDFDRPRFDSWSGRLSFNPSRSWALQASHGFLRAPEVAHPDEDVHRSTASATFSRRGFGERFINVTALWGMNKSAGHRGEHAALLEASRTVPRWALYSRYEWVQKSTEELNLDEHQYGHDALFAVHALTLGASRDLLTLRQTKLALGTQFSAYLPDRQLQPLYGQLPLAGQVYLRLYPRAMGTQTSITYVPY</sequence>
<gene>
    <name evidence="3" type="ORF">EPD60_06335</name>
</gene>
<evidence type="ECO:0000313" key="3">
    <source>
        <dbReference type="EMBL" id="TCJ17897.1"/>
    </source>
</evidence>
<feature type="chain" id="PRO_5020385193" description="TonB-dependent receptor" evidence="2">
    <location>
        <begin position="19"/>
        <end position="502"/>
    </location>
</feature>
<evidence type="ECO:0000256" key="1">
    <source>
        <dbReference type="SAM" id="MobiDB-lite"/>
    </source>
</evidence>
<evidence type="ECO:0008006" key="5">
    <source>
        <dbReference type="Google" id="ProtNLM"/>
    </source>
</evidence>
<proteinExistence type="predicted"/>
<keyword evidence="2" id="KW-0732">Signal</keyword>